<proteinExistence type="predicted"/>
<dbReference type="InterPro" id="IPR036179">
    <property type="entry name" value="Ig-like_dom_sf"/>
</dbReference>
<dbReference type="SUPFAM" id="SSF48726">
    <property type="entry name" value="Immunoglobulin"/>
    <property type="match status" value="1"/>
</dbReference>
<protein>
    <recommendedName>
        <fullName evidence="8">Ig-like domain-containing protein</fullName>
    </recommendedName>
</protein>
<evidence type="ECO:0000256" key="4">
    <source>
        <dbReference type="ARBA" id="ARBA00023136"/>
    </source>
</evidence>
<dbReference type="EMBL" id="HAEF01008672">
    <property type="protein sequence ID" value="SBR47036.1"/>
    <property type="molecule type" value="Transcribed_RNA"/>
</dbReference>
<dbReference type="PANTHER" id="PTHR19256:SF65">
    <property type="entry name" value="T CELL RECEPTOR GAMMA CONSTANT 1-RELATED"/>
    <property type="match status" value="1"/>
</dbReference>
<dbReference type="SMART" id="SM00409">
    <property type="entry name" value="IG"/>
    <property type="match status" value="1"/>
</dbReference>
<dbReference type="InterPro" id="IPR013783">
    <property type="entry name" value="Ig-like_fold"/>
</dbReference>
<reference evidence="9" key="1">
    <citation type="submission" date="2016-05" db="EMBL/GenBank/DDBJ databases">
        <authorList>
            <person name="Lavstsen T."/>
            <person name="Jespersen J.S."/>
        </authorList>
    </citation>
    <scope>NUCLEOTIDE SEQUENCE</scope>
    <source>
        <tissue evidence="9">Brain</tissue>
    </source>
</reference>
<dbReference type="SMART" id="SM00406">
    <property type="entry name" value="IGv"/>
    <property type="match status" value="1"/>
</dbReference>
<organism evidence="9">
    <name type="scientific">Nothobranchius pienaari</name>
    <dbReference type="NCBI Taxonomy" id="704102"/>
    <lineage>
        <taxon>Eukaryota</taxon>
        <taxon>Metazoa</taxon>
        <taxon>Chordata</taxon>
        <taxon>Craniata</taxon>
        <taxon>Vertebrata</taxon>
        <taxon>Euteleostomi</taxon>
        <taxon>Actinopterygii</taxon>
        <taxon>Neopterygii</taxon>
        <taxon>Teleostei</taxon>
        <taxon>Neoteleostei</taxon>
        <taxon>Acanthomorphata</taxon>
        <taxon>Ovalentaria</taxon>
        <taxon>Atherinomorphae</taxon>
        <taxon>Cyprinodontiformes</taxon>
        <taxon>Nothobranchiidae</taxon>
        <taxon>Nothobranchius</taxon>
    </lineage>
</organism>
<evidence type="ECO:0000256" key="2">
    <source>
        <dbReference type="ARBA" id="ARBA00022692"/>
    </source>
</evidence>
<keyword evidence="7" id="KW-0732">Signal</keyword>
<dbReference type="PANTHER" id="PTHR19256">
    <property type="entry name" value="T-CELL RECEPTOR GAMMA CHAIN"/>
    <property type="match status" value="1"/>
</dbReference>
<reference evidence="9" key="2">
    <citation type="submission" date="2016-06" db="EMBL/GenBank/DDBJ databases">
        <title>The genome of a short-lived fish provides insights into sex chromosome evolution and the genetic control of aging.</title>
        <authorList>
            <person name="Reichwald K."/>
            <person name="Felder M."/>
            <person name="Petzold A."/>
            <person name="Koch P."/>
            <person name="Groth M."/>
            <person name="Platzer M."/>
        </authorList>
    </citation>
    <scope>NUCLEOTIDE SEQUENCE</scope>
    <source>
        <tissue evidence="9">Brain</tissue>
    </source>
</reference>
<accession>A0A1A8LRW2</accession>
<dbReference type="PROSITE" id="PS50835">
    <property type="entry name" value="IG_LIKE"/>
    <property type="match status" value="1"/>
</dbReference>
<evidence type="ECO:0000256" key="1">
    <source>
        <dbReference type="ARBA" id="ARBA00004370"/>
    </source>
</evidence>
<dbReference type="InterPro" id="IPR007110">
    <property type="entry name" value="Ig-like_dom"/>
</dbReference>
<dbReference type="InterPro" id="IPR051117">
    <property type="entry name" value="TRG_var/const_region"/>
</dbReference>
<dbReference type="InterPro" id="IPR013106">
    <property type="entry name" value="Ig_V-set"/>
</dbReference>
<feature type="chain" id="PRO_5008374373" description="Ig-like domain-containing protein" evidence="7">
    <location>
        <begin position="18"/>
        <end position="125"/>
    </location>
</feature>
<evidence type="ECO:0000256" key="7">
    <source>
        <dbReference type="SAM" id="SignalP"/>
    </source>
</evidence>
<dbReference type="Gene3D" id="2.60.40.10">
    <property type="entry name" value="Immunoglobulins"/>
    <property type="match status" value="1"/>
</dbReference>
<dbReference type="AlphaFoldDB" id="A0A1A8LRW2"/>
<dbReference type="Pfam" id="PF07686">
    <property type="entry name" value="V-set"/>
    <property type="match status" value="1"/>
</dbReference>
<keyword evidence="3" id="KW-1133">Transmembrane helix</keyword>
<sequence length="125" mass="13873">MLWTLCSVIAALTYADAATVLTQTPAVHTVSTGQQVVLYCNVQRDDNRHVSWYKQVSGGTPQYVLKFYHSHDLPSFGSGFSSDRFSSKATSNIDYQFIIKQTEAADSAVYYCSTWDASAKELVSQ</sequence>
<keyword evidence="6" id="KW-0393">Immunoglobulin domain</keyword>
<keyword evidence="4" id="KW-0472">Membrane</keyword>
<evidence type="ECO:0000259" key="8">
    <source>
        <dbReference type="PROSITE" id="PS50835"/>
    </source>
</evidence>
<keyword evidence="5" id="KW-0675">Receptor</keyword>
<feature type="signal peptide" evidence="7">
    <location>
        <begin position="1"/>
        <end position="17"/>
    </location>
</feature>
<feature type="domain" description="Ig-like" evidence="8">
    <location>
        <begin position="19"/>
        <end position="124"/>
    </location>
</feature>
<dbReference type="InterPro" id="IPR003599">
    <property type="entry name" value="Ig_sub"/>
</dbReference>
<dbReference type="GO" id="GO:0016020">
    <property type="term" value="C:membrane"/>
    <property type="evidence" value="ECO:0007669"/>
    <property type="project" value="UniProtKB-SubCell"/>
</dbReference>
<evidence type="ECO:0000256" key="5">
    <source>
        <dbReference type="ARBA" id="ARBA00023170"/>
    </source>
</evidence>
<gene>
    <name evidence="9" type="primary">Nfu_g_1_019814</name>
</gene>
<evidence type="ECO:0000256" key="6">
    <source>
        <dbReference type="ARBA" id="ARBA00023319"/>
    </source>
</evidence>
<comment type="subcellular location">
    <subcellularLocation>
        <location evidence="1">Membrane</location>
    </subcellularLocation>
</comment>
<keyword evidence="2" id="KW-0812">Transmembrane</keyword>
<evidence type="ECO:0000256" key="3">
    <source>
        <dbReference type="ARBA" id="ARBA00022989"/>
    </source>
</evidence>
<name>A0A1A8LRW2_9TELE</name>
<evidence type="ECO:0000313" key="9">
    <source>
        <dbReference type="EMBL" id="SBR47036.1"/>
    </source>
</evidence>
<dbReference type="CDD" id="cd00099">
    <property type="entry name" value="IgV"/>
    <property type="match status" value="1"/>
</dbReference>